<dbReference type="SUPFAM" id="SSF55961">
    <property type="entry name" value="Bet v1-like"/>
    <property type="match status" value="1"/>
</dbReference>
<gene>
    <name evidence="7" type="ORF">GCM10023175_04200</name>
</gene>
<evidence type="ECO:0000259" key="6">
    <source>
        <dbReference type="PROSITE" id="PS51296"/>
    </source>
</evidence>
<dbReference type="InterPro" id="IPR045623">
    <property type="entry name" value="LigXa_C"/>
</dbReference>
<organism evidence="7 8">
    <name type="scientific">Pseudonocardia xishanensis</name>
    <dbReference type="NCBI Taxonomy" id="630995"/>
    <lineage>
        <taxon>Bacteria</taxon>
        <taxon>Bacillati</taxon>
        <taxon>Actinomycetota</taxon>
        <taxon>Actinomycetes</taxon>
        <taxon>Pseudonocardiales</taxon>
        <taxon>Pseudonocardiaceae</taxon>
        <taxon>Pseudonocardia</taxon>
    </lineage>
</organism>
<keyword evidence="1" id="KW-0001">2Fe-2S</keyword>
<keyword evidence="4" id="KW-0408">Iron</keyword>
<sequence>MARMLSAEENDILTRVGPGTPMGKMMRRFWMPICTSAQVSEPDGDPLRLKLLGESFVLFRDTNGEIGVLDELCMHRGVSLALGRVEDCGIRCLYHGWKFGVDGTIMDTPNNTNPRFKQRMKAPAYPVREAGGLVWIYIGPKECRPEFPHFEFMNGPAEHRAVIRLNTRANYLQLLEGGTDSSHVGILHSNQANPTWMKDEFTARDDEDFNPGALASSDNAPTLEIEDTSFGYHYVAKRKGPRAEDGAPTVSVRVTPVFLPVGRIIPAPAYQFFVFEVPQNDYVTSTYIITHGNKPIDRGEIIRIMGLKEPFWNDQDCNFRADWSNGMGQDRAKMATNWTGFDGIEQEDAILAVSMGPILDRTKEHMVAADRAVIHLRARLLESVQRHEKGESPISHEIVDYTPVRSLPDTVIREGERWQDLVPGNSTVGV</sequence>
<dbReference type="PANTHER" id="PTHR21266:SF59">
    <property type="entry name" value="BLR4922 PROTEIN"/>
    <property type="match status" value="1"/>
</dbReference>
<dbReference type="PROSITE" id="PS51296">
    <property type="entry name" value="RIESKE"/>
    <property type="match status" value="1"/>
</dbReference>
<dbReference type="PROSITE" id="PS00570">
    <property type="entry name" value="RING_HYDROXYL_ALPHA"/>
    <property type="match status" value="1"/>
</dbReference>
<evidence type="ECO:0000256" key="3">
    <source>
        <dbReference type="ARBA" id="ARBA00023002"/>
    </source>
</evidence>
<dbReference type="Gene3D" id="2.102.10.10">
    <property type="entry name" value="Rieske [2Fe-2S] iron-sulphur domain"/>
    <property type="match status" value="1"/>
</dbReference>
<protein>
    <submittedName>
        <fullName evidence="7">Rieske 2Fe-2S domain-containing protein</fullName>
    </submittedName>
</protein>
<evidence type="ECO:0000256" key="1">
    <source>
        <dbReference type="ARBA" id="ARBA00022714"/>
    </source>
</evidence>
<keyword evidence="2" id="KW-0479">Metal-binding</keyword>
<accession>A0ABP8REA2</accession>
<evidence type="ECO:0000256" key="2">
    <source>
        <dbReference type="ARBA" id="ARBA00022723"/>
    </source>
</evidence>
<dbReference type="Pfam" id="PF19301">
    <property type="entry name" value="LigXa_C"/>
    <property type="match status" value="1"/>
</dbReference>
<dbReference type="EMBL" id="BAABGT010000007">
    <property type="protein sequence ID" value="GAA4536833.1"/>
    <property type="molecule type" value="Genomic_DNA"/>
</dbReference>
<dbReference type="PANTHER" id="PTHR21266">
    <property type="entry name" value="IRON-SULFUR DOMAIN CONTAINING PROTEIN"/>
    <property type="match status" value="1"/>
</dbReference>
<feature type="domain" description="Rieske" evidence="6">
    <location>
        <begin position="30"/>
        <end position="136"/>
    </location>
</feature>
<keyword evidence="3" id="KW-0560">Oxidoreductase</keyword>
<dbReference type="SUPFAM" id="SSF50022">
    <property type="entry name" value="ISP domain"/>
    <property type="match status" value="1"/>
</dbReference>
<keyword evidence="5" id="KW-0411">Iron-sulfur</keyword>
<dbReference type="Pfam" id="PF00355">
    <property type="entry name" value="Rieske"/>
    <property type="match status" value="1"/>
</dbReference>
<dbReference type="InterPro" id="IPR017941">
    <property type="entry name" value="Rieske_2Fe-2S"/>
</dbReference>
<dbReference type="Proteomes" id="UP001501598">
    <property type="component" value="Unassembled WGS sequence"/>
</dbReference>
<reference evidence="8" key="1">
    <citation type="journal article" date="2019" name="Int. J. Syst. Evol. Microbiol.">
        <title>The Global Catalogue of Microorganisms (GCM) 10K type strain sequencing project: providing services to taxonomists for standard genome sequencing and annotation.</title>
        <authorList>
            <consortium name="The Broad Institute Genomics Platform"/>
            <consortium name="The Broad Institute Genome Sequencing Center for Infectious Disease"/>
            <person name="Wu L."/>
            <person name="Ma J."/>
        </authorList>
    </citation>
    <scope>NUCLEOTIDE SEQUENCE [LARGE SCALE GENOMIC DNA]</scope>
    <source>
        <strain evidence="8">JCM 17906</strain>
    </source>
</reference>
<dbReference type="InterPro" id="IPR036922">
    <property type="entry name" value="Rieske_2Fe-2S_sf"/>
</dbReference>
<comment type="caution">
    <text evidence="7">The sequence shown here is derived from an EMBL/GenBank/DDBJ whole genome shotgun (WGS) entry which is preliminary data.</text>
</comment>
<name>A0ABP8REA2_9PSEU</name>
<proteinExistence type="predicted"/>
<dbReference type="InterPro" id="IPR015881">
    <property type="entry name" value="ARHD_Rieske_2Fe_2S"/>
</dbReference>
<keyword evidence="8" id="KW-1185">Reference proteome</keyword>
<evidence type="ECO:0000313" key="7">
    <source>
        <dbReference type="EMBL" id="GAA4536833.1"/>
    </source>
</evidence>
<dbReference type="CDD" id="cd03479">
    <property type="entry name" value="Rieske_RO_Alpha_PhDO_like"/>
    <property type="match status" value="1"/>
</dbReference>
<dbReference type="InterPro" id="IPR050584">
    <property type="entry name" value="Cholesterol_7-desaturase"/>
</dbReference>
<evidence type="ECO:0000313" key="8">
    <source>
        <dbReference type="Proteomes" id="UP001501598"/>
    </source>
</evidence>
<evidence type="ECO:0000256" key="5">
    <source>
        <dbReference type="ARBA" id="ARBA00023014"/>
    </source>
</evidence>
<evidence type="ECO:0000256" key="4">
    <source>
        <dbReference type="ARBA" id="ARBA00023004"/>
    </source>
</evidence>